<dbReference type="AlphaFoldDB" id="A0A015JJY2"/>
<evidence type="ECO:0000259" key="3">
    <source>
        <dbReference type="Pfam" id="PF04063"/>
    </source>
</evidence>
<dbReference type="PANTHER" id="PTHR13387:SF9">
    <property type="entry name" value="PROTEIN HGH1 HOMOLOG"/>
    <property type="match status" value="1"/>
</dbReference>
<dbReference type="OMA" id="MCILLTN"/>
<dbReference type="EMBL" id="JEMT01028264">
    <property type="protein sequence ID" value="EXX55239.1"/>
    <property type="molecule type" value="Genomic_DNA"/>
</dbReference>
<dbReference type="Proteomes" id="UP000022910">
    <property type="component" value="Unassembled WGS sequence"/>
</dbReference>
<dbReference type="OrthoDB" id="338814at2759"/>
<dbReference type="Gene3D" id="1.25.10.10">
    <property type="entry name" value="Leucine-rich Repeat Variant"/>
    <property type="match status" value="1"/>
</dbReference>
<dbReference type="InterPro" id="IPR011989">
    <property type="entry name" value="ARM-like"/>
</dbReference>
<dbReference type="Pfam" id="PF04064">
    <property type="entry name" value="DUF384"/>
    <property type="match status" value="1"/>
</dbReference>
<dbReference type="Pfam" id="PF04063">
    <property type="entry name" value="DUF383"/>
    <property type="match status" value="1"/>
</dbReference>
<keyword evidence="6" id="KW-1185">Reference proteome</keyword>
<dbReference type="HOGENOM" id="CLU_037769_2_1_1"/>
<feature type="domain" description="Protein HGH1 N-terminal" evidence="3">
    <location>
        <begin position="95"/>
        <end position="281"/>
    </location>
</feature>
<organism evidence="5 6">
    <name type="scientific">Rhizophagus irregularis (strain DAOM 197198w)</name>
    <name type="common">Glomus intraradices</name>
    <dbReference type="NCBI Taxonomy" id="1432141"/>
    <lineage>
        <taxon>Eukaryota</taxon>
        <taxon>Fungi</taxon>
        <taxon>Fungi incertae sedis</taxon>
        <taxon>Mucoromycota</taxon>
        <taxon>Glomeromycotina</taxon>
        <taxon>Glomeromycetes</taxon>
        <taxon>Glomerales</taxon>
        <taxon>Glomeraceae</taxon>
        <taxon>Rhizophagus</taxon>
    </lineage>
</organism>
<reference evidence="5 6" key="1">
    <citation type="submission" date="2014-02" db="EMBL/GenBank/DDBJ databases">
        <title>Single nucleus genome sequencing reveals high similarity among nuclei of an endomycorrhizal fungus.</title>
        <authorList>
            <person name="Lin K."/>
            <person name="Geurts R."/>
            <person name="Zhang Z."/>
            <person name="Limpens E."/>
            <person name="Saunders D.G."/>
            <person name="Mu D."/>
            <person name="Pang E."/>
            <person name="Cao H."/>
            <person name="Cha H."/>
            <person name="Lin T."/>
            <person name="Zhou Q."/>
            <person name="Shang Y."/>
            <person name="Li Y."/>
            <person name="Ivanov S."/>
            <person name="Sharma T."/>
            <person name="Velzen R.V."/>
            <person name="Ruijter N.D."/>
            <person name="Aanen D.K."/>
            <person name="Win J."/>
            <person name="Kamoun S."/>
            <person name="Bisseling T."/>
            <person name="Huang S."/>
        </authorList>
    </citation>
    <scope>NUCLEOTIDE SEQUENCE [LARGE SCALE GENOMIC DNA]</scope>
    <source>
        <strain evidence="6">DAOM197198w</strain>
    </source>
</reference>
<accession>A0A015JJY2</accession>
<dbReference type="InterPro" id="IPR007206">
    <property type="entry name" value="Protein_HGH1_C"/>
</dbReference>
<sequence length="359" mass="41611">MEEQLESLFEFLHDNNSDVRQIALKNLLEYTISTSQYQSLFKRNNMRPIIDLKNLCKDNTVTAHNAYKALVNLTSDDEIRKEMNDENFLKYLMTTITNREAILADIACMLLSNITKNELICVKILSLNVQPIQYLSNSTRAMDQLVDVFVKGLNRKYNKEAEFHFLASVFANVSMIPQGRRDFFLSSASYDNVAPISKLIIFTEHSNIIRRGGVISCIKNCCFEMDHHLDMLSEEKINILPYILLPLCGPEEFDTDDMEGMPDDIQLLPPEKKREPDSHLRITLLESLVLLTTTKQGRDILRQKKVYPVIRQMHLVEKDENVGEIIEKLVNLLMRDDEQSRDKINESQLDDYDDKIEEI</sequence>
<evidence type="ECO:0000313" key="5">
    <source>
        <dbReference type="EMBL" id="EXX55239.1"/>
    </source>
</evidence>
<dbReference type="InterPro" id="IPR039717">
    <property type="entry name" value="Hgh1"/>
</dbReference>
<protein>
    <recommendedName>
        <fullName evidence="2">Protein HGH1 homolog</fullName>
    </recommendedName>
</protein>
<comment type="caution">
    <text evidence="5">The sequence shown here is derived from an EMBL/GenBank/DDBJ whole genome shotgun (WGS) entry which is preliminary data.</text>
</comment>
<evidence type="ECO:0000313" key="6">
    <source>
        <dbReference type="Proteomes" id="UP000022910"/>
    </source>
</evidence>
<dbReference type="PANTHER" id="PTHR13387">
    <property type="entry name" value="PROTEIN HGH1 HOMOLOG"/>
    <property type="match status" value="1"/>
</dbReference>
<gene>
    <name evidence="5" type="ORF">RirG_227160</name>
</gene>
<proteinExistence type="inferred from homology"/>
<feature type="domain" description="Protein HGH1 C-terminal" evidence="4">
    <location>
        <begin position="287"/>
        <end position="339"/>
    </location>
</feature>
<dbReference type="InterPro" id="IPR016024">
    <property type="entry name" value="ARM-type_fold"/>
</dbReference>
<dbReference type="InterPro" id="IPR007205">
    <property type="entry name" value="Protein_HGH1_N"/>
</dbReference>
<name>A0A015JJY2_RHIIW</name>
<dbReference type="SUPFAM" id="SSF48371">
    <property type="entry name" value="ARM repeat"/>
    <property type="match status" value="1"/>
</dbReference>
<evidence type="ECO:0000259" key="4">
    <source>
        <dbReference type="Pfam" id="PF04064"/>
    </source>
</evidence>
<dbReference type="STRING" id="1432141.A0A015JJY2"/>
<evidence type="ECO:0000256" key="1">
    <source>
        <dbReference type="ARBA" id="ARBA00006712"/>
    </source>
</evidence>
<comment type="similarity">
    <text evidence="1">Belongs to the HGH1 family.</text>
</comment>
<evidence type="ECO:0000256" key="2">
    <source>
        <dbReference type="ARBA" id="ARBA00014076"/>
    </source>
</evidence>